<feature type="transmembrane region" description="Helical" evidence="7">
    <location>
        <begin position="236"/>
        <end position="260"/>
    </location>
</feature>
<feature type="transmembrane region" description="Helical" evidence="7">
    <location>
        <begin position="78"/>
        <end position="105"/>
    </location>
</feature>
<dbReference type="PANTHER" id="PTHR22950">
    <property type="entry name" value="AMINO ACID TRANSPORTER"/>
    <property type="match status" value="1"/>
</dbReference>
<keyword evidence="5 7" id="KW-0472">Membrane</keyword>
<feature type="transmembrane region" description="Helical" evidence="7">
    <location>
        <begin position="190"/>
        <end position="211"/>
    </location>
</feature>
<evidence type="ECO:0000256" key="4">
    <source>
        <dbReference type="ARBA" id="ARBA00022989"/>
    </source>
</evidence>
<dbReference type="FunFam" id="1.20.1740.10:FF:000039">
    <property type="entry name" value="Neutral amino acid transporter (Eurofung)"/>
    <property type="match status" value="1"/>
</dbReference>
<evidence type="ECO:0000256" key="6">
    <source>
        <dbReference type="SAM" id="MobiDB-lite"/>
    </source>
</evidence>
<gene>
    <name evidence="9" type="ORF">FLONG3_3521</name>
</gene>
<feature type="transmembrane region" description="Helical" evidence="7">
    <location>
        <begin position="130"/>
        <end position="153"/>
    </location>
</feature>
<feature type="transmembrane region" description="Helical" evidence="7">
    <location>
        <begin position="419"/>
        <end position="442"/>
    </location>
</feature>
<feature type="transmembrane region" description="Helical" evidence="7">
    <location>
        <begin position="159"/>
        <end position="178"/>
    </location>
</feature>
<keyword evidence="3 7" id="KW-0812">Transmembrane</keyword>
<organism evidence="9 10">
    <name type="scientific">Fusarium longipes</name>
    <dbReference type="NCBI Taxonomy" id="694270"/>
    <lineage>
        <taxon>Eukaryota</taxon>
        <taxon>Fungi</taxon>
        <taxon>Dikarya</taxon>
        <taxon>Ascomycota</taxon>
        <taxon>Pezizomycotina</taxon>
        <taxon>Sordariomycetes</taxon>
        <taxon>Hypocreomycetidae</taxon>
        <taxon>Hypocreales</taxon>
        <taxon>Nectriaceae</taxon>
        <taxon>Fusarium</taxon>
    </lineage>
</organism>
<comment type="similarity">
    <text evidence="2">Belongs to the amino acid/polyamine transporter 2 family.</text>
</comment>
<accession>A0A395T2E1</accession>
<evidence type="ECO:0000256" key="1">
    <source>
        <dbReference type="ARBA" id="ARBA00004141"/>
    </source>
</evidence>
<proteinExistence type="inferred from homology"/>
<dbReference type="STRING" id="694270.A0A395T2E1"/>
<dbReference type="GO" id="GO:0016020">
    <property type="term" value="C:membrane"/>
    <property type="evidence" value="ECO:0007669"/>
    <property type="project" value="UniProtKB-SubCell"/>
</dbReference>
<evidence type="ECO:0000256" key="5">
    <source>
        <dbReference type="ARBA" id="ARBA00023136"/>
    </source>
</evidence>
<evidence type="ECO:0000259" key="8">
    <source>
        <dbReference type="Pfam" id="PF01490"/>
    </source>
</evidence>
<dbReference type="GO" id="GO:0015179">
    <property type="term" value="F:L-amino acid transmembrane transporter activity"/>
    <property type="evidence" value="ECO:0007669"/>
    <property type="project" value="TreeGrafter"/>
</dbReference>
<dbReference type="PANTHER" id="PTHR22950:SF683">
    <property type="entry name" value="AMINO ACID TRANSPORTER (EUROFUNG)"/>
    <property type="match status" value="1"/>
</dbReference>
<feature type="compositionally biased region" description="Polar residues" evidence="6">
    <location>
        <begin position="1"/>
        <end position="10"/>
    </location>
</feature>
<feature type="region of interest" description="Disordered" evidence="6">
    <location>
        <begin position="1"/>
        <end position="28"/>
    </location>
</feature>
<evidence type="ECO:0000256" key="2">
    <source>
        <dbReference type="ARBA" id="ARBA00008066"/>
    </source>
</evidence>
<dbReference type="EMBL" id="PXOG01000070">
    <property type="protein sequence ID" value="RGP78385.1"/>
    <property type="molecule type" value="Genomic_DNA"/>
</dbReference>
<evidence type="ECO:0000256" key="7">
    <source>
        <dbReference type="SAM" id="Phobius"/>
    </source>
</evidence>
<keyword evidence="10" id="KW-1185">Reference proteome</keyword>
<evidence type="ECO:0000313" key="10">
    <source>
        <dbReference type="Proteomes" id="UP000266234"/>
    </source>
</evidence>
<dbReference type="OrthoDB" id="40134at2759"/>
<feature type="transmembrane region" description="Helical" evidence="7">
    <location>
        <begin position="380"/>
        <end position="407"/>
    </location>
</feature>
<evidence type="ECO:0000256" key="3">
    <source>
        <dbReference type="ARBA" id="ARBA00022692"/>
    </source>
</evidence>
<dbReference type="AlphaFoldDB" id="A0A395T2E1"/>
<dbReference type="Pfam" id="PF01490">
    <property type="entry name" value="Aa_trans"/>
    <property type="match status" value="1"/>
</dbReference>
<feature type="domain" description="Amino acid transporter transmembrane" evidence="8">
    <location>
        <begin position="58"/>
        <end position="445"/>
    </location>
</feature>
<dbReference type="Proteomes" id="UP000266234">
    <property type="component" value="Unassembled WGS sequence"/>
</dbReference>
<evidence type="ECO:0000313" key="9">
    <source>
        <dbReference type="EMBL" id="RGP78385.1"/>
    </source>
</evidence>
<protein>
    <recommendedName>
        <fullName evidence="8">Amino acid transporter transmembrane domain-containing protein</fullName>
    </recommendedName>
</protein>
<dbReference type="InterPro" id="IPR013057">
    <property type="entry name" value="AA_transpt_TM"/>
</dbReference>
<keyword evidence="4 7" id="KW-1133">Transmembrane helix</keyword>
<comment type="subcellular location">
    <subcellularLocation>
        <location evidence="1">Membrane</location>
        <topology evidence="1">Multi-pass membrane protein</topology>
    </subcellularLocation>
</comment>
<feature type="transmembrane region" description="Helical" evidence="7">
    <location>
        <begin position="354"/>
        <end position="374"/>
    </location>
</feature>
<sequence length="470" mass="50179">MDQQTQPTTKSRNHLGMASSKWNKGAGYEDDSSHDAVFGEISSEGPDYRSVGLFGTAGLMMKTQIGLGVLSIPATFDALGLIPGVLCLVAIGLITTWSDCVIGVFKLRHRHVYAIDDAGAMMFGRAGGEFFGFIMWLNWVFVAGAGMLSLSIALNAVSSHGACTAIFIAVAAVLGFVLSSIRTLGKMSWLAWVGVISIVIAVLMVTIATGVQDRPDAAPQDSVWVSDYQLFKTPTFVQAVSAICSYVSAYGGTPGFFAIVAEMRRPEQYNKAVAICQSIVTALYVTVGIVMYYFCGSYVSSPALGSAGVVIKKASYGVAIPGLIVSITLVSHLPAKYMLVRLLRNTKHLTSNSAVHWATWLGCTFCVTIIAYIIASAIPIFYALVSLIGALLGSLLSFHAMGFMWFYDNWEKRSLSFKWLLSCGWSIFVIAAGTVLMVAGTYGSILDIIQAYKATGGAGAWSCADNSNSS</sequence>
<feature type="transmembrane region" description="Helical" evidence="7">
    <location>
        <begin position="314"/>
        <end position="333"/>
    </location>
</feature>
<feature type="transmembrane region" description="Helical" evidence="7">
    <location>
        <begin position="51"/>
        <end position="72"/>
    </location>
</feature>
<reference evidence="9 10" key="1">
    <citation type="journal article" date="2018" name="PLoS Pathog.">
        <title>Evolution of structural diversity of trichothecenes, a family of toxins produced by plant pathogenic and entomopathogenic fungi.</title>
        <authorList>
            <person name="Proctor R.H."/>
            <person name="McCormick S.P."/>
            <person name="Kim H.S."/>
            <person name="Cardoza R.E."/>
            <person name="Stanley A.M."/>
            <person name="Lindo L."/>
            <person name="Kelly A."/>
            <person name="Brown D.W."/>
            <person name="Lee T."/>
            <person name="Vaughan M.M."/>
            <person name="Alexander N.J."/>
            <person name="Busman M."/>
            <person name="Gutierrez S."/>
        </authorList>
    </citation>
    <scope>NUCLEOTIDE SEQUENCE [LARGE SCALE GENOMIC DNA]</scope>
    <source>
        <strain evidence="9 10">NRRL 20695</strain>
    </source>
</reference>
<feature type="transmembrane region" description="Helical" evidence="7">
    <location>
        <begin position="272"/>
        <end position="294"/>
    </location>
</feature>
<name>A0A395T2E1_9HYPO</name>
<comment type="caution">
    <text evidence="9">The sequence shown here is derived from an EMBL/GenBank/DDBJ whole genome shotgun (WGS) entry which is preliminary data.</text>
</comment>